<dbReference type="Proteomes" id="UP001458880">
    <property type="component" value="Unassembled WGS sequence"/>
</dbReference>
<keyword evidence="2" id="KW-1185">Reference proteome</keyword>
<organism evidence="1 2">
    <name type="scientific">Popillia japonica</name>
    <name type="common">Japanese beetle</name>
    <dbReference type="NCBI Taxonomy" id="7064"/>
    <lineage>
        <taxon>Eukaryota</taxon>
        <taxon>Metazoa</taxon>
        <taxon>Ecdysozoa</taxon>
        <taxon>Arthropoda</taxon>
        <taxon>Hexapoda</taxon>
        <taxon>Insecta</taxon>
        <taxon>Pterygota</taxon>
        <taxon>Neoptera</taxon>
        <taxon>Endopterygota</taxon>
        <taxon>Coleoptera</taxon>
        <taxon>Polyphaga</taxon>
        <taxon>Scarabaeiformia</taxon>
        <taxon>Scarabaeidae</taxon>
        <taxon>Rutelinae</taxon>
        <taxon>Popillia</taxon>
    </lineage>
</organism>
<reference evidence="1 2" key="1">
    <citation type="journal article" date="2024" name="BMC Genomics">
        <title>De novo assembly and annotation of Popillia japonica's genome with initial clues to its potential as an invasive pest.</title>
        <authorList>
            <person name="Cucini C."/>
            <person name="Boschi S."/>
            <person name="Funari R."/>
            <person name="Cardaioli E."/>
            <person name="Iannotti N."/>
            <person name="Marturano G."/>
            <person name="Paoli F."/>
            <person name="Bruttini M."/>
            <person name="Carapelli A."/>
            <person name="Frati F."/>
            <person name="Nardi F."/>
        </authorList>
    </citation>
    <scope>NUCLEOTIDE SEQUENCE [LARGE SCALE GENOMIC DNA]</scope>
    <source>
        <strain evidence="1">DMR45628</strain>
    </source>
</reference>
<name>A0AAW1L347_POPJA</name>
<dbReference type="AlphaFoldDB" id="A0AAW1L347"/>
<dbReference type="EMBL" id="JASPKY010000165">
    <property type="protein sequence ID" value="KAK9728963.1"/>
    <property type="molecule type" value="Genomic_DNA"/>
</dbReference>
<gene>
    <name evidence="1" type="ORF">QE152_g16961</name>
</gene>
<accession>A0AAW1L347</accession>
<sequence>MAEQLSRQNHIKIKRPLKMPKFFLIQWPSLCWHEWNLPSLDSSILMTVDDVSVLNQRLVGPYISAVLEEIAFGGTEGLEREIVLEDIGRVTDDDPQKLFILRHGGI</sequence>
<evidence type="ECO:0000313" key="1">
    <source>
        <dbReference type="EMBL" id="KAK9728963.1"/>
    </source>
</evidence>
<proteinExistence type="predicted"/>
<evidence type="ECO:0000313" key="2">
    <source>
        <dbReference type="Proteomes" id="UP001458880"/>
    </source>
</evidence>
<protein>
    <submittedName>
        <fullName evidence="1">Uncharacterized protein</fullName>
    </submittedName>
</protein>
<comment type="caution">
    <text evidence="1">The sequence shown here is derived from an EMBL/GenBank/DDBJ whole genome shotgun (WGS) entry which is preliminary data.</text>
</comment>